<dbReference type="OrthoDB" id="9803752at2"/>
<protein>
    <recommendedName>
        <fullName evidence="3">Spore coat protein CotH</fullName>
    </recommendedName>
</protein>
<gene>
    <name evidence="1" type="ORF">EJ995_08225</name>
</gene>
<sequence length="409" mass="47945">MKKGKLIILGTVAIVVTAVVAAIILLSTPGKSIPTLDIHKVNIQDSIARDDYTVITVQENPEAFLSNTVLGGKIRHRGHSTWLAPKKPYQMKLDKSNAIGNMPPAKKWILLANYYDKTMLRNSLAFEMSRMSKLSYTPQSQFFNVNIDGDWHGLFLVTEKIELQKNRITKDNGYLLELDHVSRLKPDDASIYTKKYTIKIKEPDITVDDQEFKDVKQFILDTEQAFFNSNENDYSTYKEYVDMETLVDWYILQEISRNQDANFYSSVYFTYKPGGKLKFGPVWDFDIGFGNINYSDNYEIEGYLLDDNEWLKYILEDPEFIALRKKRYSYFYEQKDRLLSFLDNQAAIIEPTVISNHKKYHMMARETWPNRVIFTTYMEYVEDLKQWLSQRMDYLNEEFVIKQDTISVQ</sequence>
<evidence type="ECO:0000313" key="2">
    <source>
        <dbReference type="Proteomes" id="UP000279600"/>
    </source>
</evidence>
<dbReference type="InterPro" id="IPR014867">
    <property type="entry name" value="Spore_coat_CotH_CotH2/3/7"/>
</dbReference>
<dbReference type="EMBL" id="CP034549">
    <property type="protein sequence ID" value="AZQ44221.1"/>
    <property type="molecule type" value="Genomic_DNA"/>
</dbReference>
<dbReference type="AlphaFoldDB" id="A0A3S9MY92"/>
<keyword evidence="2" id="KW-1185">Reference proteome</keyword>
<reference evidence="1 2" key="1">
    <citation type="submission" date="2018-12" db="EMBL/GenBank/DDBJ databases">
        <title>Complete genome of Nonlabens sp. MJ115.</title>
        <authorList>
            <person name="Choi H.S."/>
            <person name="Jung J."/>
        </authorList>
    </citation>
    <scope>NUCLEOTIDE SEQUENCE [LARGE SCALE GENOMIC DNA]</scope>
    <source>
        <strain evidence="1 2">MJ115</strain>
    </source>
</reference>
<dbReference type="RefSeq" id="WP_126447445.1">
    <property type="nucleotide sequence ID" value="NZ_CP034549.1"/>
</dbReference>
<organism evidence="1 2">
    <name type="scientific">Nonlabens ponticola</name>
    <dbReference type="NCBI Taxonomy" id="2496866"/>
    <lineage>
        <taxon>Bacteria</taxon>
        <taxon>Pseudomonadati</taxon>
        <taxon>Bacteroidota</taxon>
        <taxon>Flavobacteriia</taxon>
        <taxon>Flavobacteriales</taxon>
        <taxon>Flavobacteriaceae</taxon>
        <taxon>Nonlabens</taxon>
    </lineage>
</organism>
<dbReference type="Pfam" id="PF08757">
    <property type="entry name" value="CotH"/>
    <property type="match status" value="1"/>
</dbReference>
<dbReference type="Proteomes" id="UP000279600">
    <property type="component" value="Chromosome"/>
</dbReference>
<evidence type="ECO:0000313" key="1">
    <source>
        <dbReference type="EMBL" id="AZQ44221.1"/>
    </source>
</evidence>
<proteinExistence type="predicted"/>
<evidence type="ECO:0008006" key="3">
    <source>
        <dbReference type="Google" id="ProtNLM"/>
    </source>
</evidence>
<name>A0A3S9MY92_9FLAO</name>
<accession>A0A3S9MY92</accession>
<dbReference type="KEGG" id="noj:EJ995_08225"/>